<accession>A0ABX8V4L0</accession>
<dbReference type="InterPro" id="IPR041578">
    <property type="entry name" value="PIN_8"/>
</dbReference>
<evidence type="ECO:0000259" key="1">
    <source>
        <dbReference type="Pfam" id="PF18476"/>
    </source>
</evidence>
<organism evidence="2 3">
    <name type="scientific">Flavobacterium litorale</name>
    <dbReference type="NCBI Taxonomy" id="2856519"/>
    <lineage>
        <taxon>Bacteria</taxon>
        <taxon>Pseudomonadati</taxon>
        <taxon>Bacteroidota</taxon>
        <taxon>Flavobacteriia</taxon>
        <taxon>Flavobacteriales</taxon>
        <taxon>Flavobacteriaceae</taxon>
        <taxon>Flavobacterium</taxon>
    </lineage>
</organism>
<gene>
    <name evidence="2" type="ORF">K1I41_09270</name>
</gene>
<dbReference type="RefSeq" id="WP_220640075.1">
    <property type="nucleotide sequence ID" value="NZ_CP080429.1"/>
</dbReference>
<dbReference type="Pfam" id="PF18476">
    <property type="entry name" value="PIN_8"/>
    <property type="match status" value="1"/>
</dbReference>
<dbReference type="EMBL" id="CP080429">
    <property type="protein sequence ID" value="QYJ67730.1"/>
    <property type="molecule type" value="Genomic_DNA"/>
</dbReference>
<feature type="domain" description="PIN like" evidence="1">
    <location>
        <begin position="56"/>
        <end position="152"/>
    </location>
</feature>
<name>A0ABX8V4L0_9FLAO</name>
<proteinExistence type="predicted"/>
<sequence>MKLIMKQKPIDDCKTFSEDFVFRTNNFFSIPVSQKALSQYSKNLLAALNLENDIPIFLDTNVLLDYYKISFTERDDIIKFFEKNKSRIFITKQIEKEFLKHRIDHIRSYLNSVDEFTNAYKNIKREIVDIKSGIIKGFEHFTTKNQILVNDYPELSKELLKTCIYFNVPNII</sequence>
<evidence type="ECO:0000313" key="2">
    <source>
        <dbReference type="EMBL" id="QYJ67730.1"/>
    </source>
</evidence>
<evidence type="ECO:0000313" key="3">
    <source>
        <dbReference type="Proteomes" id="UP000825381"/>
    </source>
</evidence>
<keyword evidence="3" id="KW-1185">Reference proteome</keyword>
<reference evidence="2 3" key="1">
    <citation type="submission" date="2021-07" db="EMBL/GenBank/DDBJ databases">
        <title>Flavobacterium WSW3-B6 sp.nov, isolated from seaweed.</title>
        <authorList>
            <person name="Muhammad N."/>
            <person name="Ho H."/>
            <person name="Lee Y.-J."/>
            <person name="Nguyen T."/>
            <person name="Ho J."/>
            <person name="Kim S.-G."/>
        </authorList>
    </citation>
    <scope>NUCLEOTIDE SEQUENCE [LARGE SCALE GENOMIC DNA]</scope>
    <source>
        <strain evidence="2 3">WSW3-B6</strain>
    </source>
</reference>
<dbReference type="Proteomes" id="UP000825381">
    <property type="component" value="Chromosome"/>
</dbReference>
<protein>
    <submittedName>
        <fullName evidence="2">PIN domain-containing protein</fullName>
    </submittedName>
</protein>